<comment type="caution">
    <text evidence="3">The sequence shown here is derived from an EMBL/GenBank/DDBJ whole genome shotgun (WGS) entry which is preliminary data.</text>
</comment>
<keyword evidence="3" id="KW-0067">ATP-binding</keyword>
<proteinExistence type="predicted"/>
<accession>A0A087E2P6</accession>
<dbReference type="AlphaFoldDB" id="A0A087E2P6"/>
<keyword evidence="3" id="KW-0547">Nucleotide-binding</keyword>
<organism evidence="3 4">
    <name type="scientific">Bifidobacterium thermacidophilum subsp. thermacidophilum</name>
    <dbReference type="NCBI Taxonomy" id="79262"/>
    <lineage>
        <taxon>Bacteria</taxon>
        <taxon>Bacillati</taxon>
        <taxon>Actinomycetota</taxon>
        <taxon>Actinomycetes</taxon>
        <taxon>Bifidobacteriales</taxon>
        <taxon>Bifidobacteriaceae</taxon>
        <taxon>Bifidobacterium</taxon>
    </lineage>
</organism>
<name>A0A087E2P6_9BIFI</name>
<evidence type="ECO:0000313" key="4">
    <source>
        <dbReference type="Proteomes" id="UP000029003"/>
    </source>
</evidence>
<protein>
    <submittedName>
        <fullName evidence="3">IstB domain protein ATP-binding protein</fullName>
    </submittedName>
</protein>
<feature type="compositionally biased region" description="Basic residues" evidence="1">
    <location>
        <begin position="28"/>
        <end position="39"/>
    </location>
</feature>
<feature type="compositionally biased region" description="Basic and acidic residues" evidence="1">
    <location>
        <begin position="252"/>
        <end position="261"/>
    </location>
</feature>
<reference evidence="3 4" key="1">
    <citation type="submission" date="2014-03" db="EMBL/GenBank/DDBJ databases">
        <title>Genomics of Bifidobacteria.</title>
        <authorList>
            <person name="Ventura M."/>
            <person name="Milani C."/>
            <person name="Lugli G.A."/>
        </authorList>
    </citation>
    <scope>NUCLEOTIDE SEQUENCE [LARGE SCALE GENOMIC DNA]</scope>
    <source>
        <strain evidence="3 4">LMG 21395</strain>
    </source>
</reference>
<dbReference type="InterPro" id="IPR002611">
    <property type="entry name" value="IstB_ATP-bd"/>
</dbReference>
<gene>
    <name evidence="3" type="ORF">THER5_0221</name>
</gene>
<dbReference type="Gene3D" id="3.40.50.300">
    <property type="entry name" value="P-loop containing nucleotide triphosphate hydrolases"/>
    <property type="match status" value="1"/>
</dbReference>
<dbReference type="InterPro" id="IPR027417">
    <property type="entry name" value="P-loop_NTPase"/>
</dbReference>
<feature type="region of interest" description="Disordered" evidence="1">
    <location>
        <begin position="1"/>
        <end position="122"/>
    </location>
</feature>
<sequence>MAEGHTRAGHGTRPDAAAGTGRAPPGMRRGHPRAARLPRRPVQGWRTPAGPNPNAPACSGRPASLNPRHSTDTTGGAWPRSPPTGDANSPPASSSWTGPRTSCSTGTSDAARHTWPSRSGGPACKHMIPAGFFTASSLVMRLRKAKHDNRLDTEPEAIGKAEPPVIDELGYLPIDIEGARLLFQVIADSYETRSVVFTSNLESGRWGDVFGDGDMAAAAGGHIVHHGRTVRFHGESYRNTHSPVKQPNNTNRKPDSPNRPE</sequence>
<evidence type="ECO:0000259" key="2">
    <source>
        <dbReference type="Pfam" id="PF01695"/>
    </source>
</evidence>
<feature type="compositionally biased region" description="Polar residues" evidence="1">
    <location>
        <begin position="239"/>
        <end position="251"/>
    </location>
</feature>
<dbReference type="Pfam" id="PF01695">
    <property type="entry name" value="IstB_IS21"/>
    <property type="match status" value="1"/>
</dbReference>
<feature type="domain" description="IstB-like ATP-binding" evidence="2">
    <location>
        <begin position="123"/>
        <end position="241"/>
    </location>
</feature>
<feature type="region of interest" description="Disordered" evidence="1">
    <location>
        <begin position="237"/>
        <end position="261"/>
    </location>
</feature>
<feature type="compositionally biased region" description="Polar residues" evidence="1">
    <location>
        <begin position="86"/>
        <end position="108"/>
    </location>
</feature>
<dbReference type="GO" id="GO:0005524">
    <property type="term" value="F:ATP binding"/>
    <property type="evidence" value="ECO:0007669"/>
    <property type="project" value="UniProtKB-KW"/>
</dbReference>
<evidence type="ECO:0000313" key="3">
    <source>
        <dbReference type="EMBL" id="KFJ02047.1"/>
    </source>
</evidence>
<evidence type="ECO:0000256" key="1">
    <source>
        <dbReference type="SAM" id="MobiDB-lite"/>
    </source>
</evidence>
<dbReference type="EMBL" id="JGZT01000007">
    <property type="protein sequence ID" value="KFJ02047.1"/>
    <property type="molecule type" value="Genomic_DNA"/>
</dbReference>
<dbReference type="Proteomes" id="UP000029003">
    <property type="component" value="Unassembled WGS sequence"/>
</dbReference>